<accession>A0A174HNB1</accession>
<dbReference type="RefSeq" id="WP_055225183.1">
    <property type="nucleotide sequence ID" value="NZ_CYYW01000045.1"/>
</dbReference>
<protein>
    <submittedName>
        <fullName evidence="5">Guanylate kinase</fullName>
        <ecNumber evidence="5">2.7.4.8</ecNumber>
    </submittedName>
</protein>
<sequence length="182" mass="20957">MNNQIVIVLGASGSGKTTIFHAIEERETAYIPVCYTTRDCRNGEKEGDPYHFVSKETFEQLKQSGKIVFGYECHGNHYGIPDTITEAYKNGKNVFLGVSRKLIPLIKDKYSRVKIVYLDVDYYVLKKRLEERNREQPDEIKKRLEKSIELSAWAREHADYVIKNNGSVENALGSIDMLISYR</sequence>
<dbReference type="PROSITE" id="PS50052">
    <property type="entry name" value="GUANYLATE_KINASE_2"/>
    <property type="match status" value="1"/>
</dbReference>
<dbReference type="PANTHER" id="PTHR23117:SF8">
    <property type="entry name" value="RIBOSE 1,5-BISPHOSPHATE PHOSPHOKINASE PHNN"/>
    <property type="match status" value="1"/>
</dbReference>
<dbReference type="InterPro" id="IPR027417">
    <property type="entry name" value="P-loop_NTPase"/>
</dbReference>
<dbReference type="InterPro" id="IPR020590">
    <property type="entry name" value="Guanylate_kinase_CS"/>
</dbReference>
<evidence type="ECO:0000256" key="3">
    <source>
        <dbReference type="ARBA" id="ARBA00048594"/>
    </source>
</evidence>
<dbReference type="SMART" id="SM00072">
    <property type="entry name" value="GuKc"/>
    <property type="match status" value="1"/>
</dbReference>
<dbReference type="InterPro" id="IPR008144">
    <property type="entry name" value="Guanylate_kin-like_dom"/>
</dbReference>
<dbReference type="SUPFAM" id="SSF52540">
    <property type="entry name" value="P-loop containing nucleoside triphosphate hydrolases"/>
    <property type="match status" value="1"/>
</dbReference>
<proteinExistence type="predicted"/>
<name>A0A174HNB1_9FIRM</name>
<organism evidence="5 6">
    <name type="scientific">Agathobacter rectalis</name>
    <dbReference type="NCBI Taxonomy" id="39491"/>
    <lineage>
        <taxon>Bacteria</taxon>
        <taxon>Bacillati</taxon>
        <taxon>Bacillota</taxon>
        <taxon>Clostridia</taxon>
        <taxon>Lachnospirales</taxon>
        <taxon>Lachnospiraceae</taxon>
        <taxon>Agathobacter</taxon>
    </lineage>
</organism>
<dbReference type="GO" id="GO:0033863">
    <property type="term" value="F:ribose 1,5-bisphosphate phosphokinase activity"/>
    <property type="evidence" value="ECO:0007669"/>
    <property type="project" value="TreeGrafter"/>
</dbReference>
<evidence type="ECO:0000256" key="1">
    <source>
        <dbReference type="ARBA" id="ARBA00003531"/>
    </source>
</evidence>
<dbReference type="Pfam" id="PF00625">
    <property type="entry name" value="Guanylate_kin"/>
    <property type="match status" value="1"/>
</dbReference>
<comment type="catalytic activity">
    <reaction evidence="3">
        <text>GMP + ATP = GDP + ADP</text>
        <dbReference type="Rhea" id="RHEA:20780"/>
        <dbReference type="ChEBI" id="CHEBI:30616"/>
        <dbReference type="ChEBI" id="CHEBI:58115"/>
        <dbReference type="ChEBI" id="CHEBI:58189"/>
        <dbReference type="ChEBI" id="CHEBI:456216"/>
        <dbReference type="EC" id="2.7.4.8"/>
    </reaction>
</comment>
<evidence type="ECO:0000313" key="6">
    <source>
        <dbReference type="Proteomes" id="UP000095384"/>
    </source>
</evidence>
<evidence type="ECO:0000313" key="5">
    <source>
        <dbReference type="EMBL" id="CUO75701.1"/>
    </source>
</evidence>
<dbReference type="PROSITE" id="PS00856">
    <property type="entry name" value="GUANYLATE_KINASE_1"/>
    <property type="match status" value="1"/>
</dbReference>
<dbReference type="EMBL" id="CYYW01000045">
    <property type="protein sequence ID" value="CUO75701.1"/>
    <property type="molecule type" value="Genomic_DNA"/>
</dbReference>
<evidence type="ECO:0000256" key="2">
    <source>
        <dbReference type="ARBA" id="ARBA00022679"/>
    </source>
</evidence>
<dbReference type="Gene3D" id="3.40.50.300">
    <property type="entry name" value="P-loop containing nucleotide triphosphate hydrolases"/>
    <property type="match status" value="1"/>
</dbReference>
<feature type="domain" description="Guanylate kinase-like" evidence="4">
    <location>
        <begin position="3"/>
        <end position="180"/>
    </location>
</feature>
<dbReference type="EC" id="2.7.4.8" evidence="5"/>
<gene>
    <name evidence="5" type="primary">gmk_4</name>
    <name evidence="5" type="ORF">ERS852417_03031</name>
</gene>
<keyword evidence="2 5" id="KW-0808">Transferase</keyword>
<dbReference type="InterPro" id="IPR008145">
    <property type="entry name" value="GK/Ca_channel_bsu"/>
</dbReference>
<dbReference type="GO" id="GO:0004385">
    <property type="term" value="F:GMP kinase activity"/>
    <property type="evidence" value="ECO:0007669"/>
    <property type="project" value="UniProtKB-EC"/>
</dbReference>
<dbReference type="Proteomes" id="UP000095384">
    <property type="component" value="Unassembled WGS sequence"/>
</dbReference>
<evidence type="ECO:0000259" key="4">
    <source>
        <dbReference type="PROSITE" id="PS50052"/>
    </source>
</evidence>
<dbReference type="GO" id="GO:0006015">
    <property type="term" value="P:5-phosphoribose 1-diphosphate biosynthetic process"/>
    <property type="evidence" value="ECO:0007669"/>
    <property type="project" value="TreeGrafter"/>
</dbReference>
<comment type="function">
    <text evidence="1">Essential for recycling GMP and indirectly, cGMP.</text>
</comment>
<keyword evidence="5" id="KW-0418">Kinase</keyword>
<dbReference type="AlphaFoldDB" id="A0A174HNB1"/>
<reference evidence="5 6" key="1">
    <citation type="submission" date="2015-09" db="EMBL/GenBank/DDBJ databases">
        <authorList>
            <consortium name="Pathogen Informatics"/>
        </authorList>
    </citation>
    <scope>NUCLEOTIDE SEQUENCE [LARGE SCALE GENOMIC DNA]</scope>
    <source>
        <strain evidence="5 6">2789STDY5608860</strain>
    </source>
</reference>
<dbReference type="PANTHER" id="PTHR23117">
    <property type="entry name" value="GUANYLATE KINASE-RELATED"/>
    <property type="match status" value="1"/>
</dbReference>
<dbReference type="GO" id="GO:0005829">
    <property type="term" value="C:cytosol"/>
    <property type="evidence" value="ECO:0007669"/>
    <property type="project" value="TreeGrafter"/>
</dbReference>